<dbReference type="Pfam" id="PF13490">
    <property type="entry name" value="zf-HC2"/>
    <property type="match status" value="1"/>
</dbReference>
<reference evidence="3 4" key="1">
    <citation type="journal article" date="2016" name="Nat. Commun.">
        <title>Thousands of microbial genomes shed light on interconnected biogeochemical processes in an aquifer system.</title>
        <authorList>
            <person name="Anantharaman K."/>
            <person name="Brown C.T."/>
            <person name="Hug L.A."/>
            <person name="Sharon I."/>
            <person name="Castelle C.J."/>
            <person name="Probst A.J."/>
            <person name="Thomas B.C."/>
            <person name="Singh A."/>
            <person name="Wilkins M.J."/>
            <person name="Karaoz U."/>
            <person name="Brodie E.L."/>
            <person name="Williams K.H."/>
            <person name="Hubbard S.S."/>
            <person name="Banfield J.F."/>
        </authorList>
    </citation>
    <scope>NUCLEOTIDE SEQUENCE [LARGE SCALE GENOMIC DNA]</scope>
</reference>
<comment type="caution">
    <text evidence="3">The sequence shown here is derived from an EMBL/GenBank/DDBJ whole genome shotgun (WGS) entry which is preliminary data.</text>
</comment>
<name>A0A1F7RKJ8_9BACT</name>
<feature type="transmembrane region" description="Helical" evidence="1">
    <location>
        <begin position="107"/>
        <end position="128"/>
    </location>
</feature>
<keyword evidence="1" id="KW-1133">Transmembrane helix</keyword>
<keyword evidence="1" id="KW-0812">Transmembrane</keyword>
<accession>A0A1F7RKJ8</accession>
<feature type="domain" description="Putative zinc-finger" evidence="2">
    <location>
        <begin position="4"/>
        <end position="38"/>
    </location>
</feature>
<proteinExistence type="predicted"/>
<sequence length="145" mass="16671">MKTCKDYKPFLMGLMDNELTPEEASDVNQHLIHCSKCREEYDQIRETTGKIGGISFIEPQDEVLKNLWKMPYSHFTRNAGLFLVLGSYVALIIYALFQLLTEDKAPVFPKIAIAALVIGFIILLGSMIRERLHTYQSDPYKEVKR</sequence>
<dbReference type="InterPro" id="IPR041916">
    <property type="entry name" value="Anti_sigma_zinc_sf"/>
</dbReference>
<evidence type="ECO:0000259" key="2">
    <source>
        <dbReference type="Pfam" id="PF13490"/>
    </source>
</evidence>
<evidence type="ECO:0000256" key="1">
    <source>
        <dbReference type="SAM" id="Phobius"/>
    </source>
</evidence>
<dbReference type="AlphaFoldDB" id="A0A1F7RKJ8"/>
<feature type="transmembrane region" description="Helical" evidence="1">
    <location>
        <begin position="79"/>
        <end position="101"/>
    </location>
</feature>
<evidence type="ECO:0000313" key="4">
    <source>
        <dbReference type="Proteomes" id="UP000179266"/>
    </source>
</evidence>
<dbReference type="Proteomes" id="UP000179266">
    <property type="component" value="Unassembled WGS sequence"/>
</dbReference>
<keyword evidence="1" id="KW-0472">Membrane</keyword>
<dbReference type="InterPro" id="IPR027383">
    <property type="entry name" value="Znf_put"/>
</dbReference>
<dbReference type="Gene3D" id="1.10.10.1320">
    <property type="entry name" value="Anti-sigma factor, zinc-finger domain"/>
    <property type="match status" value="1"/>
</dbReference>
<gene>
    <name evidence="3" type="ORF">A2161_19685</name>
</gene>
<evidence type="ECO:0000313" key="3">
    <source>
        <dbReference type="EMBL" id="OGL42105.1"/>
    </source>
</evidence>
<protein>
    <recommendedName>
        <fullName evidence="2">Putative zinc-finger domain-containing protein</fullName>
    </recommendedName>
</protein>
<dbReference type="EMBL" id="MGDD01000334">
    <property type="protein sequence ID" value="OGL42105.1"/>
    <property type="molecule type" value="Genomic_DNA"/>
</dbReference>
<organism evidence="3 4">
    <name type="scientific">Candidatus Schekmanbacteria bacterium RBG_13_48_7</name>
    <dbReference type="NCBI Taxonomy" id="1817878"/>
    <lineage>
        <taxon>Bacteria</taxon>
        <taxon>Candidatus Schekmaniibacteriota</taxon>
    </lineage>
</organism>